<accession>A0A3M8T0D7</accession>
<dbReference type="Proteomes" id="UP000275401">
    <property type="component" value="Unassembled WGS sequence"/>
</dbReference>
<comment type="caution">
    <text evidence="1">The sequence shown here is derived from an EMBL/GenBank/DDBJ whole genome shotgun (WGS) entry which is preliminary data.</text>
</comment>
<gene>
    <name evidence="1" type="ORF">EEJ42_42345</name>
</gene>
<dbReference type="AlphaFoldDB" id="A0A3M8T0D7"/>
<name>A0A3M8T0D7_9ACTN</name>
<evidence type="ECO:0000313" key="1">
    <source>
        <dbReference type="EMBL" id="RNF87168.1"/>
    </source>
</evidence>
<proteinExistence type="predicted"/>
<protein>
    <submittedName>
        <fullName evidence="1">Uncharacterized protein</fullName>
    </submittedName>
</protein>
<reference evidence="1 2" key="1">
    <citation type="submission" date="2018-11" db="EMBL/GenBank/DDBJ databases">
        <title>The Potential of Streptomyces as Biocontrol Agents against the Tomato grey mould, Botrytis cinerea (Gray mold) Frontiers in Microbiology.</title>
        <authorList>
            <person name="Li D."/>
        </authorList>
    </citation>
    <scope>NUCLEOTIDE SEQUENCE [LARGE SCALE GENOMIC DNA]</scope>
    <source>
        <strain evidence="1 2">NEAU-LD23</strain>
    </source>
</reference>
<dbReference type="RefSeq" id="WP_123107461.1">
    <property type="nucleotide sequence ID" value="NZ_RIBZ01000821.1"/>
</dbReference>
<organism evidence="1 2">
    <name type="scientific">Streptomyces botrytidirepellens</name>
    <dbReference type="NCBI Taxonomy" id="2486417"/>
    <lineage>
        <taxon>Bacteria</taxon>
        <taxon>Bacillati</taxon>
        <taxon>Actinomycetota</taxon>
        <taxon>Actinomycetes</taxon>
        <taxon>Kitasatosporales</taxon>
        <taxon>Streptomycetaceae</taxon>
        <taxon>Streptomyces</taxon>
    </lineage>
</organism>
<keyword evidence="2" id="KW-1185">Reference proteome</keyword>
<sequence length="147" mass="15867">MSDLYELQLSLDLPGSLPASDLALIRRHLGEGGEQTPETSNPLAEYPLLSARGPAHRIGGALVGELLPGPRGWALTVRQEVHPDEFDALRTLLTWLATRTTTVGTIGYVRFLESDVPDALIAAPDGIHRLPLRPGSPARHLLPDGEE</sequence>
<dbReference type="EMBL" id="RIBZ01000821">
    <property type="protein sequence ID" value="RNF87168.1"/>
    <property type="molecule type" value="Genomic_DNA"/>
</dbReference>
<evidence type="ECO:0000313" key="2">
    <source>
        <dbReference type="Proteomes" id="UP000275401"/>
    </source>
</evidence>